<dbReference type="OrthoDB" id="3364872at2759"/>
<name>A0A9P6R411_9FUNG</name>
<feature type="compositionally biased region" description="Basic residues" evidence="2">
    <location>
        <begin position="393"/>
        <end position="405"/>
    </location>
</feature>
<feature type="domain" description="Bud22" evidence="3">
    <location>
        <begin position="98"/>
        <end position="521"/>
    </location>
</feature>
<feature type="compositionally biased region" description="Basic and acidic residues" evidence="2">
    <location>
        <begin position="39"/>
        <end position="49"/>
    </location>
</feature>
<dbReference type="EMBL" id="JAAAIP010000833">
    <property type="protein sequence ID" value="KAG0312210.1"/>
    <property type="molecule type" value="Genomic_DNA"/>
</dbReference>
<proteinExistence type="predicted"/>
<evidence type="ECO:0000313" key="5">
    <source>
        <dbReference type="Proteomes" id="UP000738325"/>
    </source>
</evidence>
<keyword evidence="5" id="KW-1185">Reference proteome</keyword>
<feature type="compositionally biased region" description="Low complexity" evidence="2">
    <location>
        <begin position="50"/>
        <end position="60"/>
    </location>
</feature>
<feature type="compositionally biased region" description="Basic and acidic residues" evidence="2">
    <location>
        <begin position="287"/>
        <end position="307"/>
    </location>
</feature>
<feature type="region of interest" description="Disordered" evidence="2">
    <location>
        <begin position="31"/>
        <end position="76"/>
    </location>
</feature>
<feature type="compositionally biased region" description="Basic and acidic residues" evidence="2">
    <location>
        <begin position="378"/>
        <end position="392"/>
    </location>
</feature>
<dbReference type="Proteomes" id="UP000738325">
    <property type="component" value="Unassembled WGS sequence"/>
</dbReference>
<dbReference type="PANTHER" id="PTHR23325:SF1">
    <property type="entry name" value="SERUM RESPONSE FACTOR-BINDING PROTEIN 1"/>
    <property type="match status" value="1"/>
</dbReference>
<evidence type="ECO:0000313" key="4">
    <source>
        <dbReference type="EMBL" id="KAG0312210.1"/>
    </source>
</evidence>
<reference evidence="4" key="1">
    <citation type="journal article" date="2020" name="Fungal Divers.">
        <title>Resolving the Mortierellaceae phylogeny through synthesis of multi-gene phylogenetics and phylogenomics.</title>
        <authorList>
            <person name="Vandepol N."/>
            <person name="Liber J."/>
            <person name="Desiro A."/>
            <person name="Na H."/>
            <person name="Kennedy M."/>
            <person name="Barry K."/>
            <person name="Grigoriev I.V."/>
            <person name="Miller A.N."/>
            <person name="O'Donnell K."/>
            <person name="Stajich J.E."/>
            <person name="Bonito G."/>
        </authorList>
    </citation>
    <scope>NUCLEOTIDE SEQUENCE</scope>
    <source>
        <strain evidence="4">REB-010B</strain>
    </source>
</reference>
<evidence type="ECO:0000259" key="3">
    <source>
        <dbReference type="Pfam" id="PF09073"/>
    </source>
</evidence>
<feature type="compositionally biased region" description="Acidic residues" evidence="2">
    <location>
        <begin position="61"/>
        <end position="72"/>
    </location>
</feature>
<dbReference type="InterPro" id="IPR037393">
    <property type="entry name" value="Bud22/SRFB1"/>
</dbReference>
<dbReference type="PANTHER" id="PTHR23325">
    <property type="entry name" value="SERUM RESPONSE FACTOR-BINDING"/>
    <property type="match status" value="1"/>
</dbReference>
<dbReference type="AlphaFoldDB" id="A0A9P6R411"/>
<accession>A0A9P6R411</accession>
<evidence type="ECO:0000256" key="2">
    <source>
        <dbReference type="SAM" id="MobiDB-lite"/>
    </source>
</evidence>
<feature type="compositionally biased region" description="Basic and acidic residues" evidence="2">
    <location>
        <begin position="406"/>
        <end position="447"/>
    </location>
</feature>
<feature type="region of interest" description="Disordered" evidence="2">
    <location>
        <begin position="267"/>
        <end position="468"/>
    </location>
</feature>
<feature type="region of interest" description="Disordered" evidence="2">
    <location>
        <begin position="129"/>
        <end position="160"/>
    </location>
</feature>
<dbReference type="Pfam" id="PF09073">
    <property type="entry name" value="BUD22"/>
    <property type="match status" value="1"/>
</dbReference>
<keyword evidence="1" id="KW-0175">Coiled coil</keyword>
<feature type="compositionally biased region" description="Basic and acidic residues" evidence="2">
    <location>
        <begin position="129"/>
        <end position="141"/>
    </location>
</feature>
<gene>
    <name evidence="4" type="ORF">BGZ99_009654</name>
</gene>
<feature type="compositionally biased region" description="Acidic residues" evidence="2">
    <location>
        <begin position="308"/>
        <end position="343"/>
    </location>
</feature>
<comment type="caution">
    <text evidence="4">The sequence shown here is derived from an EMBL/GenBank/DDBJ whole genome shotgun (WGS) entry which is preliminary data.</text>
</comment>
<sequence>MTTTSKTDQKGARKKDNLGWEIIKLQAQVGETTSRKAKKAFEAGRKKEGAALSSTTTTTGGEDDSDADESSEQADKVMSEAVQKLNQLKEQKIKQKIYQAKKEIRRAFVKARTGETQRLIKRLKEAKSAVEKKGDKDKEAAEEPVEEESTKLAHKKKQQDLTEEDVAKFEHEMQFVKKLDIDSLSERAFIAKLAKHPILATHALMQPYVGDRAVKKDQDPTTTTAATVDPLVQIMDARLTNAKMVRECMTKLWDEVEHIITGKKVDHEQLKNNKKRKAGGEQDEEQQETKKTKTKDTKGRKQQKQEDNDSDNSGEDEDDDETGYADMSDISDDEQDDGYDSDGEPLPRAAGKATTTSSMFLGSLNEGHSKKDKNKKKDKNDWVDEKFDEIYGKIKKNRPGQRARREKAERKFGKEANHIKKAEEEARLREERKAARKAKLDKFKAKDASAANAQRLPNRRVLGAGDGSAAVVQQRPAVVKVPAGPDLNDPTLHPSWLAKQSEKAAMAAALSGAKSNKIVFDDSD</sequence>
<dbReference type="GO" id="GO:0030686">
    <property type="term" value="C:90S preribosome"/>
    <property type="evidence" value="ECO:0007669"/>
    <property type="project" value="TreeGrafter"/>
</dbReference>
<organism evidence="4 5">
    <name type="scientific">Dissophora globulifera</name>
    <dbReference type="NCBI Taxonomy" id="979702"/>
    <lineage>
        <taxon>Eukaryota</taxon>
        <taxon>Fungi</taxon>
        <taxon>Fungi incertae sedis</taxon>
        <taxon>Mucoromycota</taxon>
        <taxon>Mortierellomycotina</taxon>
        <taxon>Mortierellomycetes</taxon>
        <taxon>Mortierellales</taxon>
        <taxon>Mortierellaceae</taxon>
        <taxon>Dissophora</taxon>
    </lineage>
</organism>
<dbReference type="GO" id="GO:0005634">
    <property type="term" value="C:nucleus"/>
    <property type="evidence" value="ECO:0007669"/>
    <property type="project" value="TreeGrafter"/>
</dbReference>
<protein>
    <recommendedName>
        <fullName evidence="3">Bud22 domain-containing protein</fullName>
    </recommendedName>
</protein>
<dbReference type="GO" id="GO:0030490">
    <property type="term" value="P:maturation of SSU-rRNA"/>
    <property type="evidence" value="ECO:0007669"/>
    <property type="project" value="TreeGrafter"/>
</dbReference>
<evidence type="ECO:0000256" key="1">
    <source>
        <dbReference type="ARBA" id="ARBA00023054"/>
    </source>
</evidence>
<dbReference type="InterPro" id="IPR015158">
    <property type="entry name" value="Bud22_dom"/>
</dbReference>